<keyword evidence="5" id="KW-1185">Reference proteome</keyword>
<organism evidence="4 5">
    <name type="scientific">Flavobacterium suzhouense</name>
    <dbReference type="NCBI Taxonomy" id="1529638"/>
    <lineage>
        <taxon>Bacteria</taxon>
        <taxon>Pseudomonadati</taxon>
        <taxon>Bacteroidota</taxon>
        <taxon>Flavobacteriia</taxon>
        <taxon>Flavobacteriales</taxon>
        <taxon>Flavobacteriaceae</taxon>
        <taxon>Flavobacterium</taxon>
    </lineage>
</organism>
<dbReference type="SMART" id="SM00382">
    <property type="entry name" value="AAA"/>
    <property type="match status" value="1"/>
</dbReference>
<keyword evidence="1" id="KW-0547">Nucleotide-binding</keyword>
<keyword evidence="2 4" id="KW-0067">ATP-binding</keyword>
<dbReference type="PROSITE" id="PS50893">
    <property type="entry name" value="ABC_TRANSPORTER_2"/>
    <property type="match status" value="1"/>
</dbReference>
<dbReference type="Pfam" id="PF00005">
    <property type="entry name" value="ABC_tran"/>
    <property type="match status" value="1"/>
</dbReference>
<accession>A0ABW5NY10</accession>
<proteinExistence type="predicted"/>
<dbReference type="GO" id="GO:0005524">
    <property type="term" value="F:ATP binding"/>
    <property type="evidence" value="ECO:0007669"/>
    <property type="project" value="UniProtKB-KW"/>
</dbReference>
<dbReference type="InterPro" id="IPR027417">
    <property type="entry name" value="P-loop_NTPase"/>
</dbReference>
<feature type="domain" description="ABC transporter" evidence="3">
    <location>
        <begin position="4"/>
        <end position="223"/>
    </location>
</feature>
<evidence type="ECO:0000313" key="5">
    <source>
        <dbReference type="Proteomes" id="UP001597480"/>
    </source>
</evidence>
<name>A0ABW5NY10_9FLAO</name>
<evidence type="ECO:0000313" key="4">
    <source>
        <dbReference type="EMBL" id="MFD2603596.1"/>
    </source>
</evidence>
<dbReference type="InterPro" id="IPR003593">
    <property type="entry name" value="AAA+_ATPase"/>
</dbReference>
<dbReference type="RefSeq" id="WP_379822454.1">
    <property type="nucleotide sequence ID" value="NZ_JBHUMD010000030.1"/>
</dbReference>
<dbReference type="PANTHER" id="PTHR43158:SF2">
    <property type="entry name" value="SKFA PEPTIDE EXPORT ATP-BINDING PROTEIN SKFE"/>
    <property type="match status" value="1"/>
</dbReference>
<dbReference type="InterPro" id="IPR003439">
    <property type="entry name" value="ABC_transporter-like_ATP-bd"/>
</dbReference>
<sequence length="223" mass="25158">MHTLTISELAKNFKSKSVLDYIAFECKTGDIIGILGRNGTGKSTLLKILFGTLKADKIRVSIDGKNISPEEIIPQQKIAYLPQESFLPKSLKVRDIAPLYFKEGDKQDKILYDPLIARMANTKAGNLSMGELRYFELMLISTLPHPFLMLDEPLSMVEPLYREKIKEKLLSLKTTKGIIMTDHYYDDILETANNCLLLRNGRLITVNSIDDLIGNGYLPASNY</sequence>
<gene>
    <name evidence="4" type="ORF">ACFSR3_16135</name>
</gene>
<evidence type="ECO:0000256" key="1">
    <source>
        <dbReference type="ARBA" id="ARBA00022741"/>
    </source>
</evidence>
<dbReference type="EMBL" id="JBHUMD010000030">
    <property type="protein sequence ID" value="MFD2603596.1"/>
    <property type="molecule type" value="Genomic_DNA"/>
</dbReference>
<reference evidence="5" key="1">
    <citation type="journal article" date="2019" name="Int. J. Syst. Evol. Microbiol.">
        <title>The Global Catalogue of Microorganisms (GCM) 10K type strain sequencing project: providing services to taxonomists for standard genome sequencing and annotation.</title>
        <authorList>
            <consortium name="The Broad Institute Genomics Platform"/>
            <consortium name="The Broad Institute Genome Sequencing Center for Infectious Disease"/>
            <person name="Wu L."/>
            <person name="Ma J."/>
        </authorList>
    </citation>
    <scope>NUCLEOTIDE SEQUENCE [LARGE SCALE GENOMIC DNA]</scope>
    <source>
        <strain evidence="5">KCTC 42107</strain>
    </source>
</reference>
<evidence type="ECO:0000256" key="2">
    <source>
        <dbReference type="ARBA" id="ARBA00022840"/>
    </source>
</evidence>
<protein>
    <submittedName>
        <fullName evidence="4">ATP-binding cassette domain-containing protein</fullName>
    </submittedName>
</protein>
<dbReference type="PANTHER" id="PTHR43158">
    <property type="entry name" value="SKFA PEPTIDE EXPORT ATP-BINDING PROTEIN SKFE"/>
    <property type="match status" value="1"/>
</dbReference>
<evidence type="ECO:0000259" key="3">
    <source>
        <dbReference type="PROSITE" id="PS50893"/>
    </source>
</evidence>
<comment type="caution">
    <text evidence="4">The sequence shown here is derived from an EMBL/GenBank/DDBJ whole genome shotgun (WGS) entry which is preliminary data.</text>
</comment>
<dbReference type="Gene3D" id="3.40.50.300">
    <property type="entry name" value="P-loop containing nucleotide triphosphate hydrolases"/>
    <property type="match status" value="1"/>
</dbReference>
<dbReference type="Proteomes" id="UP001597480">
    <property type="component" value="Unassembled WGS sequence"/>
</dbReference>
<dbReference type="SUPFAM" id="SSF52540">
    <property type="entry name" value="P-loop containing nucleoside triphosphate hydrolases"/>
    <property type="match status" value="1"/>
</dbReference>